<dbReference type="PANTHER" id="PTHR23015:SF4">
    <property type="entry name" value="DUF38 DOMAIN-CONTAINING PROTEIN-RELATED"/>
    <property type="match status" value="1"/>
</dbReference>
<feature type="domain" description="F-box" evidence="1">
    <location>
        <begin position="74"/>
        <end position="121"/>
    </location>
</feature>
<reference evidence="3" key="1">
    <citation type="submission" date="2017-10" db="EMBL/GenBank/DDBJ databases">
        <title>Rapid genome shrinkage in a self-fertile nematode reveals novel sperm competition proteins.</title>
        <authorList>
            <person name="Yin D."/>
            <person name="Schwarz E.M."/>
            <person name="Thomas C.G."/>
            <person name="Felde R.L."/>
            <person name="Korf I.F."/>
            <person name="Cutter A.D."/>
            <person name="Schartner C.M."/>
            <person name="Ralston E.J."/>
            <person name="Meyer B.J."/>
            <person name="Haag E.S."/>
        </authorList>
    </citation>
    <scope>NUCLEOTIDE SEQUENCE [LARGE SCALE GENOMIC DNA]</scope>
    <source>
        <strain evidence="3">JU1422</strain>
    </source>
</reference>
<evidence type="ECO:0000259" key="1">
    <source>
        <dbReference type="PROSITE" id="PS50181"/>
    </source>
</evidence>
<gene>
    <name evidence="2" type="ORF">B9Z55_026920</name>
</gene>
<evidence type="ECO:0000313" key="2">
    <source>
        <dbReference type="EMBL" id="PIC14697.1"/>
    </source>
</evidence>
<accession>A0A2G5SI57</accession>
<name>A0A2G5SI57_9PELO</name>
<dbReference type="PANTHER" id="PTHR23015">
    <property type="entry name" value="UNCHARACTERIZED C.ELEGANS PROTEIN"/>
    <property type="match status" value="1"/>
</dbReference>
<sequence>MGKSSSTVINNDHDLKSCISKEVIEKKPIFKSYRNFCEKVGQNAMGYPDFEFWYYRFYHGQMGFDYDRSMDPVPKTIMDMPVELMQKVTGNLDPVEKAYLRSMNKSIKDAVDSHPPSFDKIEITVSVKTLLWKLNNKKFDSRSKAYKSDTQSDVMKKKRCMENLALLFKIPKIKTNSFSLELLEETSDFEDLLPVPFHSKSVSFRVMNMNQIFSFLSTMKPGELESISLKLCRTPEKESVLRFFETEQFKHAKHVLLEMQLIQNDLLRFSHLKHFEFELNFREQVDFQRIRDMISTFKQFESCELKILSFPEFRVRPIAQALGAEVPFGPLLETFIYRYQIPESNEYLDFELKKEHCWSFIKIRNIC</sequence>
<dbReference type="Pfam" id="PF17906">
    <property type="entry name" value="HTH_48"/>
    <property type="match status" value="1"/>
</dbReference>
<dbReference type="Pfam" id="PF01827">
    <property type="entry name" value="FTH"/>
    <property type="match status" value="1"/>
</dbReference>
<dbReference type="AlphaFoldDB" id="A0A2G5SI57"/>
<dbReference type="Proteomes" id="UP000230233">
    <property type="component" value="Unassembled WGS sequence"/>
</dbReference>
<dbReference type="PROSITE" id="PS50181">
    <property type="entry name" value="FBOX"/>
    <property type="match status" value="1"/>
</dbReference>
<organism evidence="2 3">
    <name type="scientific">Caenorhabditis nigoni</name>
    <dbReference type="NCBI Taxonomy" id="1611254"/>
    <lineage>
        <taxon>Eukaryota</taxon>
        <taxon>Metazoa</taxon>
        <taxon>Ecdysozoa</taxon>
        <taxon>Nematoda</taxon>
        <taxon>Chromadorea</taxon>
        <taxon>Rhabditida</taxon>
        <taxon>Rhabditina</taxon>
        <taxon>Rhabditomorpha</taxon>
        <taxon>Rhabditoidea</taxon>
        <taxon>Rhabditidae</taxon>
        <taxon>Peloderinae</taxon>
        <taxon>Caenorhabditis</taxon>
    </lineage>
</organism>
<dbReference type="InterPro" id="IPR040161">
    <property type="entry name" value="FB224"/>
</dbReference>
<dbReference type="GO" id="GO:0045087">
    <property type="term" value="P:innate immune response"/>
    <property type="evidence" value="ECO:0007669"/>
    <property type="project" value="TreeGrafter"/>
</dbReference>
<dbReference type="EMBL" id="PDUG01000007">
    <property type="protein sequence ID" value="PIC14697.1"/>
    <property type="molecule type" value="Genomic_DNA"/>
</dbReference>
<proteinExistence type="predicted"/>
<evidence type="ECO:0000313" key="3">
    <source>
        <dbReference type="Proteomes" id="UP000230233"/>
    </source>
</evidence>
<comment type="caution">
    <text evidence="2">The sequence shown here is derived from an EMBL/GenBank/DDBJ whole genome shotgun (WGS) entry which is preliminary data.</text>
</comment>
<dbReference type="InterPro" id="IPR001810">
    <property type="entry name" value="F-box_dom"/>
</dbReference>
<dbReference type="CDD" id="cd22150">
    <property type="entry name" value="F-box_CeFBXA-like"/>
    <property type="match status" value="1"/>
</dbReference>
<dbReference type="InterPro" id="IPR041426">
    <property type="entry name" value="Mos1_HTH"/>
</dbReference>
<protein>
    <recommendedName>
        <fullName evidence="1">F-box domain-containing protein</fullName>
    </recommendedName>
</protein>
<dbReference type="InterPro" id="IPR002900">
    <property type="entry name" value="DUF38/FTH_CAE_spp"/>
</dbReference>
<keyword evidence="3" id="KW-1185">Reference proteome</keyword>